<dbReference type="Proteomes" id="UP001190700">
    <property type="component" value="Unassembled WGS sequence"/>
</dbReference>
<comment type="caution">
    <text evidence="2">The sequence shown here is derived from an EMBL/GenBank/DDBJ whole genome shotgun (WGS) entry which is preliminary data.</text>
</comment>
<feature type="region of interest" description="Disordered" evidence="1">
    <location>
        <begin position="88"/>
        <end position="155"/>
    </location>
</feature>
<dbReference type="EMBL" id="LGRX02023671">
    <property type="protein sequence ID" value="KAK3254375.1"/>
    <property type="molecule type" value="Genomic_DNA"/>
</dbReference>
<feature type="non-terminal residue" evidence="2">
    <location>
        <position position="155"/>
    </location>
</feature>
<dbReference type="AlphaFoldDB" id="A0AAE0CHR7"/>
<evidence type="ECO:0000256" key="1">
    <source>
        <dbReference type="SAM" id="MobiDB-lite"/>
    </source>
</evidence>
<sequence length="155" mass="16878">MSHLVPALPRISTEDDSSTSRSNAGDQSWRLTGKLSSRVANALDEAEKEVERGLKEVDDAINANYRNERFAGAPVIDPALIAAKQLIARPHSTPNPSIPRSGRQRTGTVTKNGYVFTDPHASKRRGYQRRAPLSAQPGQRSQESMHSTSVSSATQ</sequence>
<feature type="region of interest" description="Disordered" evidence="1">
    <location>
        <begin position="1"/>
        <end position="29"/>
    </location>
</feature>
<organism evidence="2 3">
    <name type="scientific">Cymbomonas tetramitiformis</name>
    <dbReference type="NCBI Taxonomy" id="36881"/>
    <lineage>
        <taxon>Eukaryota</taxon>
        <taxon>Viridiplantae</taxon>
        <taxon>Chlorophyta</taxon>
        <taxon>Pyramimonadophyceae</taxon>
        <taxon>Pyramimonadales</taxon>
        <taxon>Pyramimonadaceae</taxon>
        <taxon>Cymbomonas</taxon>
    </lineage>
</organism>
<feature type="compositionally biased region" description="Polar residues" evidence="1">
    <location>
        <begin position="19"/>
        <end position="29"/>
    </location>
</feature>
<evidence type="ECO:0000313" key="3">
    <source>
        <dbReference type="Proteomes" id="UP001190700"/>
    </source>
</evidence>
<proteinExistence type="predicted"/>
<evidence type="ECO:0000313" key="2">
    <source>
        <dbReference type="EMBL" id="KAK3254375.1"/>
    </source>
</evidence>
<accession>A0AAE0CHR7</accession>
<reference evidence="2 3" key="1">
    <citation type="journal article" date="2015" name="Genome Biol. Evol.">
        <title>Comparative Genomics of a Bacterivorous Green Alga Reveals Evolutionary Causalities and Consequences of Phago-Mixotrophic Mode of Nutrition.</title>
        <authorList>
            <person name="Burns J.A."/>
            <person name="Paasch A."/>
            <person name="Narechania A."/>
            <person name="Kim E."/>
        </authorList>
    </citation>
    <scope>NUCLEOTIDE SEQUENCE [LARGE SCALE GENOMIC DNA]</scope>
    <source>
        <strain evidence="2 3">PLY_AMNH</strain>
    </source>
</reference>
<gene>
    <name evidence="2" type="ORF">CYMTET_36409</name>
</gene>
<keyword evidence="3" id="KW-1185">Reference proteome</keyword>
<protein>
    <submittedName>
        <fullName evidence="2">Uncharacterized protein</fullName>
    </submittedName>
</protein>
<name>A0AAE0CHR7_9CHLO</name>
<feature type="compositionally biased region" description="Polar residues" evidence="1">
    <location>
        <begin position="136"/>
        <end position="155"/>
    </location>
</feature>